<feature type="compositionally biased region" description="Basic residues" evidence="1">
    <location>
        <begin position="223"/>
        <end position="238"/>
    </location>
</feature>
<evidence type="ECO:0000313" key="2">
    <source>
        <dbReference type="EMBL" id="SUD59805.1"/>
    </source>
</evidence>
<proteinExistence type="predicted"/>
<gene>
    <name evidence="2" type="ORF">NCTC10860_02118</name>
</gene>
<dbReference type="AlphaFoldDB" id="A0A379K531"/>
<feature type="region of interest" description="Disordered" evidence="1">
    <location>
        <begin position="219"/>
        <end position="238"/>
    </location>
</feature>
<dbReference type="RefSeq" id="WP_137088556.1">
    <property type="nucleotide sequence ID" value="NZ_UGUW01000004.1"/>
</dbReference>
<sequence>MNLVDSLRGVMYAPKGEKDKGKRQGPALDSAVLDGVVLDAAAEHELIEARKDAVAAIQQWVEDSDLDDGESSADRLLALMVGVADSNKDGELTDDEQDVVQAVLEAAWDYLSGFGAAEDDISALLNDWDGDAAERLRDLVAAGLPEGEDEADAAIDSFAFGEADQEAALDNAVLDATYRKRMVIRNGKKMRVNKRVSGTVRLSGKQKLAIRKASLKSRSAGAKARRMKSMKLRRKMGL</sequence>
<dbReference type="EMBL" id="UGUW01000004">
    <property type="protein sequence ID" value="SUD59805.1"/>
    <property type="molecule type" value="Genomic_DNA"/>
</dbReference>
<name>A0A379K531_ECTOL</name>
<reference evidence="2 3" key="1">
    <citation type="submission" date="2018-06" db="EMBL/GenBank/DDBJ databases">
        <authorList>
            <consortium name="Pathogen Informatics"/>
            <person name="Doyle S."/>
        </authorList>
    </citation>
    <scope>NUCLEOTIDE SEQUENCE [LARGE SCALE GENOMIC DNA]</scope>
    <source>
        <strain evidence="2 3">NCTC10860</strain>
    </source>
</reference>
<dbReference type="Proteomes" id="UP000254084">
    <property type="component" value="Unassembled WGS sequence"/>
</dbReference>
<organism evidence="2 3">
    <name type="scientific">Ectopseudomonas oleovorans</name>
    <name type="common">Pseudomonas oleovorans</name>
    <dbReference type="NCBI Taxonomy" id="301"/>
    <lineage>
        <taxon>Bacteria</taxon>
        <taxon>Pseudomonadati</taxon>
        <taxon>Pseudomonadota</taxon>
        <taxon>Gammaproteobacteria</taxon>
        <taxon>Pseudomonadales</taxon>
        <taxon>Pseudomonadaceae</taxon>
        <taxon>Ectopseudomonas</taxon>
    </lineage>
</organism>
<evidence type="ECO:0000256" key="1">
    <source>
        <dbReference type="SAM" id="MobiDB-lite"/>
    </source>
</evidence>
<evidence type="ECO:0000313" key="3">
    <source>
        <dbReference type="Proteomes" id="UP000254084"/>
    </source>
</evidence>
<protein>
    <submittedName>
        <fullName evidence="2">Uncharacterized protein</fullName>
    </submittedName>
</protein>
<accession>A0A379K531</accession>